<keyword evidence="6" id="KW-0472">Membrane</keyword>
<dbReference type="PANTHER" id="PTHR47955">
    <property type="entry name" value="CYTOCHROME P450 FAMILY 71 PROTEIN"/>
    <property type="match status" value="1"/>
</dbReference>
<keyword evidence="6" id="KW-0812">Transmembrane</keyword>
<keyword evidence="5" id="KW-0503">Monooxygenase</keyword>
<dbReference type="InterPro" id="IPR036396">
    <property type="entry name" value="Cyt_P450_sf"/>
</dbReference>
<evidence type="ECO:0000313" key="8">
    <source>
        <dbReference type="Proteomes" id="UP000594261"/>
    </source>
</evidence>
<name>A0A7N2RBN3_QUELO</name>
<dbReference type="FunFam" id="1.10.630.10:FF:000011">
    <property type="entry name" value="Cytochrome P450 83B1"/>
    <property type="match status" value="1"/>
</dbReference>
<dbReference type="GO" id="GO:0020037">
    <property type="term" value="F:heme binding"/>
    <property type="evidence" value="ECO:0007669"/>
    <property type="project" value="InterPro"/>
</dbReference>
<organism evidence="7 8">
    <name type="scientific">Quercus lobata</name>
    <name type="common">Valley oak</name>
    <dbReference type="NCBI Taxonomy" id="97700"/>
    <lineage>
        <taxon>Eukaryota</taxon>
        <taxon>Viridiplantae</taxon>
        <taxon>Streptophyta</taxon>
        <taxon>Embryophyta</taxon>
        <taxon>Tracheophyta</taxon>
        <taxon>Spermatophyta</taxon>
        <taxon>Magnoliopsida</taxon>
        <taxon>eudicotyledons</taxon>
        <taxon>Gunneridae</taxon>
        <taxon>Pentapetalae</taxon>
        <taxon>rosids</taxon>
        <taxon>fabids</taxon>
        <taxon>Fagales</taxon>
        <taxon>Fagaceae</taxon>
        <taxon>Quercus</taxon>
    </lineage>
</organism>
<keyword evidence="8" id="KW-1185">Reference proteome</keyword>
<accession>A0A7N2RBN3</accession>
<dbReference type="PRINTS" id="PR00385">
    <property type="entry name" value="P450"/>
</dbReference>
<feature type="binding site" description="axial binding residue" evidence="4">
    <location>
        <position position="458"/>
    </location>
    <ligand>
        <name>heme</name>
        <dbReference type="ChEBI" id="CHEBI:30413"/>
    </ligand>
    <ligandPart>
        <name>Fe</name>
        <dbReference type="ChEBI" id="CHEBI:18248"/>
    </ligandPart>
</feature>
<dbReference type="OMA" id="IISRCVI"/>
<sequence length="518" mass="59156">MAVLQPLLQQSWQELHKMTFTLLLPLLFLFSFLYVFKCIRNSEKPNLPPSPPKLPIIGNLHQLGSLPHRSLHALSKKYGPLMFLYFGHAPSLVVSSADMAREMMTTHDKVFSNRPKTIATNFLLYGCIDLAFSPYGEYWRKVRKVCVHDLLSIKRVQSLHYVREEEVAILMNKVRDSCLKGVSINLSELLIETSNNIVTRVIFGKKFEEQDGMGKPSELPRKVMVLIASFFWGDFFPSLGWIDILTGLLPSLKSTGREIDAYLDEVLEEHYKTAKCDDDEHLNKKDFVDIFLQLQKDGMLGFELHHENLKAILLNMLIGGGDSTSTTLEWVMAELIKNPSIMKRAQEEVRRVVGNKSKIDVDDISQMNYMKCIIKESLRLHTPLPLSAPRETSESVKFGGYDIPAKTRVFVNVWAIQRDPKLWDRPEEFIPERFIDNPNDLKGQNFEFVPFGGGRKGCPGMAFAVAAVEYLLANLLCWFDWRLPTINAQGEELDMTEVNALTAFRKNRLHIVPILHSS</sequence>
<evidence type="ECO:0000256" key="1">
    <source>
        <dbReference type="ARBA" id="ARBA00010617"/>
    </source>
</evidence>
<dbReference type="GO" id="GO:0004497">
    <property type="term" value="F:monooxygenase activity"/>
    <property type="evidence" value="ECO:0007669"/>
    <property type="project" value="UniProtKB-KW"/>
</dbReference>
<evidence type="ECO:0008006" key="9">
    <source>
        <dbReference type="Google" id="ProtNLM"/>
    </source>
</evidence>
<dbReference type="InParanoid" id="A0A7N2RBN3"/>
<feature type="transmembrane region" description="Helical" evidence="6">
    <location>
        <begin position="20"/>
        <end position="36"/>
    </location>
</feature>
<evidence type="ECO:0000256" key="4">
    <source>
        <dbReference type="PIRSR" id="PIRSR602401-1"/>
    </source>
</evidence>
<dbReference type="OrthoDB" id="1470350at2759"/>
<dbReference type="PRINTS" id="PR00463">
    <property type="entry name" value="EP450I"/>
</dbReference>
<evidence type="ECO:0000256" key="2">
    <source>
        <dbReference type="ARBA" id="ARBA00022723"/>
    </source>
</evidence>
<dbReference type="PANTHER" id="PTHR47955:SF15">
    <property type="entry name" value="CYTOCHROME P450 71A2-LIKE"/>
    <property type="match status" value="1"/>
</dbReference>
<dbReference type="AlphaFoldDB" id="A0A7N2RBN3"/>
<protein>
    <recommendedName>
        <fullName evidence="9">Cytochrome P450 71A1</fullName>
    </recommendedName>
</protein>
<keyword evidence="5" id="KW-0560">Oxidoreductase</keyword>
<evidence type="ECO:0000256" key="5">
    <source>
        <dbReference type="RuleBase" id="RU000461"/>
    </source>
</evidence>
<dbReference type="GO" id="GO:0005506">
    <property type="term" value="F:iron ion binding"/>
    <property type="evidence" value="ECO:0007669"/>
    <property type="project" value="InterPro"/>
</dbReference>
<dbReference type="InterPro" id="IPR002401">
    <property type="entry name" value="Cyt_P450_E_grp-I"/>
</dbReference>
<keyword evidence="4 5" id="KW-0349">Heme</keyword>
<keyword evidence="6" id="KW-1133">Transmembrane helix</keyword>
<evidence type="ECO:0000256" key="3">
    <source>
        <dbReference type="ARBA" id="ARBA00023004"/>
    </source>
</evidence>
<dbReference type="GeneID" id="115964062"/>
<gene>
    <name evidence="7" type="primary">LOC115964062</name>
</gene>
<proteinExistence type="inferred from homology"/>
<dbReference type="Pfam" id="PF00067">
    <property type="entry name" value="p450"/>
    <property type="match status" value="1"/>
</dbReference>
<dbReference type="RefSeq" id="XP_030939217.1">
    <property type="nucleotide sequence ID" value="XM_031083357.1"/>
</dbReference>
<evidence type="ECO:0000313" key="7">
    <source>
        <dbReference type="EnsemblPlants" id="QL10p006583:mrna"/>
    </source>
</evidence>
<dbReference type="SUPFAM" id="SSF48264">
    <property type="entry name" value="Cytochrome P450"/>
    <property type="match status" value="1"/>
</dbReference>
<reference evidence="7" key="2">
    <citation type="submission" date="2021-01" db="UniProtKB">
        <authorList>
            <consortium name="EnsemblPlants"/>
        </authorList>
    </citation>
    <scope>IDENTIFICATION</scope>
</reference>
<dbReference type="KEGG" id="qlo:115964062"/>
<dbReference type="GO" id="GO:0016705">
    <property type="term" value="F:oxidoreductase activity, acting on paired donors, with incorporation or reduction of molecular oxygen"/>
    <property type="evidence" value="ECO:0007669"/>
    <property type="project" value="InterPro"/>
</dbReference>
<dbReference type="EnsemblPlants" id="QL10p006583:mrna">
    <property type="protein sequence ID" value="QL10p006583:mrna"/>
    <property type="gene ID" value="QL10p006583"/>
</dbReference>
<dbReference type="Proteomes" id="UP000594261">
    <property type="component" value="Chromosome 10"/>
</dbReference>
<dbReference type="PROSITE" id="PS00086">
    <property type="entry name" value="CYTOCHROME_P450"/>
    <property type="match status" value="1"/>
</dbReference>
<dbReference type="Gramene" id="QL10p006583:mrna">
    <property type="protein sequence ID" value="QL10p006583:mrna"/>
    <property type="gene ID" value="QL10p006583"/>
</dbReference>
<evidence type="ECO:0000256" key="6">
    <source>
        <dbReference type="SAM" id="Phobius"/>
    </source>
</evidence>
<keyword evidence="2 4" id="KW-0479">Metal-binding</keyword>
<reference evidence="7 8" key="1">
    <citation type="journal article" date="2016" name="G3 (Bethesda)">
        <title>First Draft Assembly and Annotation of the Genome of a California Endemic Oak Quercus lobata Nee (Fagaceae).</title>
        <authorList>
            <person name="Sork V.L."/>
            <person name="Fitz-Gibbon S.T."/>
            <person name="Puiu D."/>
            <person name="Crepeau M."/>
            <person name="Gugger P.F."/>
            <person name="Sherman R."/>
            <person name="Stevens K."/>
            <person name="Langley C.H."/>
            <person name="Pellegrini M."/>
            <person name="Salzberg S.L."/>
        </authorList>
    </citation>
    <scope>NUCLEOTIDE SEQUENCE [LARGE SCALE GENOMIC DNA]</scope>
    <source>
        <strain evidence="7 8">cv. SW786</strain>
    </source>
</reference>
<comment type="cofactor">
    <cofactor evidence="4">
        <name>heme</name>
        <dbReference type="ChEBI" id="CHEBI:30413"/>
    </cofactor>
</comment>
<dbReference type="CDD" id="cd11072">
    <property type="entry name" value="CYP71-like"/>
    <property type="match status" value="1"/>
</dbReference>
<feature type="transmembrane region" description="Helical" evidence="6">
    <location>
        <begin position="223"/>
        <end position="242"/>
    </location>
</feature>
<dbReference type="Gene3D" id="1.10.630.10">
    <property type="entry name" value="Cytochrome P450"/>
    <property type="match status" value="1"/>
</dbReference>
<dbReference type="InterPro" id="IPR001128">
    <property type="entry name" value="Cyt_P450"/>
</dbReference>
<dbReference type="InterPro" id="IPR017972">
    <property type="entry name" value="Cyt_P450_CS"/>
</dbReference>
<keyword evidence="3 4" id="KW-0408">Iron</keyword>
<comment type="similarity">
    <text evidence="1 5">Belongs to the cytochrome P450 family.</text>
</comment>
<dbReference type="EMBL" id="LRBV02000010">
    <property type="status" value="NOT_ANNOTATED_CDS"/>
    <property type="molecule type" value="Genomic_DNA"/>
</dbReference>